<evidence type="ECO:0000256" key="1">
    <source>
        <dbReference type="SAM" id="MobiDB-lite"/>
    </source>
</evidence>
<feature type="compositionally biased region" description="Basic and acidic residues" evidence="1">
    <location>
        <begin position="55"/>
        <end position="76"/>
    </location>
</feature>
<accession>A0ABD1J0Q7</accession>
<dbReference type="PANTHER" id="PTHR28540:SF1">
    <property type="entry name" value="BCL2-ASSOCIATED AGONIST OF CELL DEATH"/>
    <property type="match status" value="1"/>
</dbReference>
<feature type="region of interest" description="Disordered" evidence="1">
    <location>
        <begin position="149"/>
        <end position="168"/>
    </location>
</feature>
<reference evidence="2 3" key="1">
    <citation type="submission" date="2024-09" db="EMBL/GenBank/DDBJ databases">
        <title>A chromosome-level genome assembly of Gray's grenadier anchovy, Coilia grayii.</title>
        <authorList>
            <person name="Fu Z."/>
        </authorList>
    </citation>
    <scope>NUCLEOTIDE SEQUENCE [LARGE SCALE GENOMIC DNA]</scope>
    <source>
        <strain evidence="2">G4</strain>
        <tissue evidence="2">Muscle</tissue>
    </source>
</reference>
<sequence>MAQMFHISDPESDGSVEALDKPEATKEEKAPQFGNTLDIPKHKPKGKLSARHRVKSEDQTHKKPVADSPENGHSEDDCFPTETAPFRGRSRSAPPALWAAKKYGQQLRRMSDEFDTLLDKGGMKRVRSAGTARQMRTSFSWFTSLFSHKETDGDTSTSITASESRTAE</sequence>
<dbReference type="PANTHER" id="PTHR28540">
    <property type="entry name" value="BCL2-ASSOCIATED AGONIST OF CELL DEATH"/>
    <property type="match status" value="1"/>
</dbReference>
<feature type="compositionally biased region" description="Polar residues" evidence="1">
    <location>
        <begin position="154"/>
        <end position="168"/>
    </location>
</feature>
<keyword evidence="3" id="KW-1185">Reference proteome</keyword>
<feature type="compositionally biased region" description="Basic residues" evidence="1">
    <location>
        <begin position="42"/>
        <end position="54"/>
    </location>
</feature>
<gene>
    <name evidence="2" type="ORF">ACEWY4_025460</name>
</gene>
<evidence type="ECO:0000313" key="2">
    <source>
        <dbReference type="EMBL" id="KAL2079716.1"/>
    </source>
</evidence>
<dbReference type="Pfam" id="PF10514">
    <property type="entry name" value="Bcl-2_BAD"/>
    <property type="match status" value="1"/>
</dbReference>
<dbReference type="InterPro" id="IPR018868">
    <property type="entry name" value="BAD"/>
</dbReference>
<name>A0ABD1J0Q7_9TELE</name>
<organism evidence="2 3">
    <name type="scientific">Coilia grayii</name>
    <name type="common">Gray's grenadier anchovy</name>
    <dbReference type="NCBI Taxonomy" id="363190"/>
    <lineage>
        <taxon>Eukaryota</taxon>
        <taxon>Metazoa</taxon>
        <taxon>Chordata</taxon>
        <taxon>Craniata</taxon>
        <taxon>Vertebrata</taxon>
        <taxon>Euteleostomi</taxon>
        <taxon>Actinopterygii</taxon>
        <taxon>Neopterygii</taxon>
        <taxon>Teleostei</taxon>
        <taxon>Clupei</taxon>
        <taxon>Clupeiformes</taxon>
        <taxon>Clupeoidei</taxon>
        <taxon>Engraulidae</taxon>
        <taxon>Coilinae</taxon>
        <taxon>Coilia</taxon>
    </lineage>
</organism>
<dbReference type="Proteomes" id="UP001591681">
    <property type="component" value="Unassembled WGS sequence"/>
</dbReference>
<feature type="compositionally biased region" description="Basic and acidic residues" evidence="1">
    <location>
        <begin position="18"/>
        <end position="30"/>
    </location>
</feature>
<evidence type="ECO:0000313" key="3">
    <source>
        <dbReference type="Proteomes" id="UP001591681"/>
    </source>
</evidence>
<feature type="region of interest" description="Disordered" evidence="1">
    <location>
        <begin position="1"/>
        <end position="93"/>
    </location>
</feature>
<comment type="caution">
    <text evidence="2">The sequence shown here is derived from an EMBL/GenBank/DDBJ whole genome shotgun (WGS) entry which is preliminary data.</text>
</comment>
<protein>
    <submittedName>
        <fullName evidence="2">Uncharacterized protein</fullName>
    </submittedName>
</protein>
<dbReference type="AlphaFoldDB" id="A0ABD1J0Q7"/>
<proteinExistence type="predicted"/>
<dbReference type="EMBL" id="JBHFQA010000022">
    <property type="protein sequence ID" value="KAL2079716.1"/>
    <property type="molecule type" value="Genomic_DNA"/>
</dbReference>